<dbReference type="EMBL" id="JBCGBO010000001">
    <property type="protein sequence ID" value="KAK9229899.1"/>
    <property type="molecule type" value="Genomic_DNA"/>
</dbReference>
<dbReference type="InterPro" id="IPR018333">
    <property type="entry name" value="Squalene_cyclase"/>
</dbReference>
<feature type="region of interest" description="Disordered" evidence="2">
    <location>
        <begin position="1"/>
        <end position="29"/>
    </location>
</feature>
<dbReference type="Proteomes" id="UP001428341">
    <property type="component" value="Unassembled WGS sequence"/>
</dbReference>
<feature type="compositionally biased region" description="Polar residues" evidence="2">
    <location>
        <begin position="202"/>
        <end position="233"/>
    </location>
</feature>
<organism evidence="3 4">
    <name type="scientific">Citrus x changshan-huyou</name>
    <dbReference type="NCBI Taxonomy" id="2935761"/>
    <lineage>
        <taxon>Eukaryota</taxon>
        <taxon>Viridiplantae</taxon>
        <taxon>Streptophyta</taxon>
        <taxon>Embryophyta</taxon>
        <taxon>Tracheophyta</taxon>
        <taxon>Spermatophyta</taxon>
        <taxon>Magnoliopsida</taxon>
        <taxon>eudicotyledons</taxon>
        <taxon>Gunneridae</taxon>
        <taxon>Pentapetalae</taxon>
        <taxon>rosids</taxon>
        <taxon>malvids</taxon>
        <taxon>Sapindales</taxon>
        <taxon>Rutaceae</taxon>
        <taxon>Aurantioideae</taxon>
        <taxon>Citrus</taxon>
    </lineage>
</organism>
<evidence type="ECO:0008006" key="5">
    <source>
        <dbReference type="Google" id="ProtNLM"/>
    </source>
</evidence>
<evidence type="ECO:0000256" key="1">
    <source>
        <dbReference type="ARBA" id="ARBA00023235"/>
    </source>
</evidence>
<dbReference type="Gene3D" id="1.50.10.20">
    <property type="match status" value="1"/>
</dbReference>
<dbReference type="AlphaFoldDB" id="A0AAP0N4W7"/>
<keyword evidence="4" id="KW-1185">Reference proteome</keyword>
<protein>
    <recommendedName>
        <fullName evidence="5">Squalene cyclase C-terminal domain-containing protein</fullName>
    </recommendedName>
</protein>
<feature type="region of interest" description="Disordered" evidence="2">
    <location>
        <begin position="68"/>
        <end position="88"/>
    </location>
</feature>
<dbReference type="GO" id="GO:0005811">
    <property type="term" value="C:lipid droplet"/>
    <property type="evidence" value="ECO:0007669"/>
    <property type="project" value="InterPro"/>
</dbReference>
<comment type="caution">
    <text evidence="3">The sequence shown here is derived from an EMBL/GenBank/DDBJ whole genome shotgun (WGS) entry which is preliminary data.</text>
</comment>
<evidence type="ECO:0000313" key="3">
    <source>
        <dbReference type="EMBL" id="KAK9229899.1"/>
    </source>
</evidence>
<feature type="region of interest" description="Disordered" evidence="2">
    <location>
        <begin position="183"/>
        <end position="296"/>
    </location>
</feature>
<reference evidence="3 4" key="1">
    <citation type="submission" date="2024-05" db="EMBL/GenBank/DDBJ databases">
        <title>Haplotype-resolved chromosome-level genome assembly of Huyou (Citrus changshanensis).</title>
        <authorList>
            <person name="Miao C."/>
            <person name="Chen W."/>
            <person name="Wu Y."/>
            <person name="Wang L."/>
            <person name="Zhao S."/>
            <person name="Grierson D."/>
            <person name="Xu C."/>
            <person name="Chen K."/>
        </authorList>
    </citation>
    <scope>NUCLEOTIDE SEQUENCE [LARGE SCALE GENOMIC DNA]</scope>
    <source>
        <strain evidence="3">01-14</strain>
        <tissue evidence="3">Leaf</tissue>
    </source>
</reference>
<accession>A0AAP0N4W7</accession>
<gene>
    <name evidence="3" type="ORF">WN944_022865</name>
</gene>
<proteinExistence type="predicted"/>
<dbReference type="SUPFAM" id="SSF48239">
    <property type="entry name" value="Terpenoid cyclases/Protein prenyltransferases"/>
    <property type="match status" value="1"/>
</dbReference>
<dbReference type="PANTHER" id="PTHR11764:SF58">
    <property type="entry name" value="BETA-AMYRIN SYNTHASE-RELATED"/>
    <property type="match status" value="1"/>
</dbReference>
<dbReference type="PANTHER" id="PTHR11764">
    <property type="entry name" value="TERPENE CYCLASE/MUTASE FAMILY MEMBER"/>
    <property type="match status" value="1"/>
</dbReference>
<keyword evidence="1" id="KW-0413">Isomerase</keyword>
<name>A0AAP0N4W7_9ROSI</name>
<evidence type="ECO:0000313" key="4">
    <source>
        <dbReference type="Proteomes" id="UP001428341"/>
    </source>
</evidence>
<sequence>MSLMKRKENSQPRQKISARRSRCQKSPAEKWPKIGWAIALVGGAGEVRPPDSEWGETLRGASMCPQGVAGTAAPKNKRPKVGVPKAPNGKMAKNGWAIALVGGRAKFVRRTRNGERLCEGHPCAKNRPRAQPRPKISAPHQGYSPPVFLAISPLGAFGTPTFGRLFFGAAEPAAYFWHTEAPRKVSPHSKPSVARANRAKNHNSQASTTSIQSLNASQQATTRRKPASQTASAAKSIDSEAATSQIARKIPSGPGQSSHTRTRKRRAQVGSGDVGTSGGQSSQGLSQSENPSQASNVTVDCVDDVFERMVKQKYVPLEGNRSNLVQTSWAMMALIHAGQMERDPTPLHRAAKLLINSQLEDGDFPQQELTGAFMGNCMTHYPT</sequence>
<dbReference type="GO" id="GO:0016104">
    <property type="term" value="P:triterpenoid biosynthetic process"/>
    <property type="evidence" value="ECO:0007669"/>
    <property type="project" value="InterPro"/>
</dbReference>
<evidence type="ECO:0000256" key="2">
    <source>
        <dbReference type="SAM" id="MobiDB-lite"/>
    </source>
</evidence>
<feature type="compositionally biased region" description="Basic and acidic residues" evidence="2">
    <location>
        <begin position="1"/>
        <end position="10"/>
    </location>
</feature>
<dbReference type="InterPro" id="IPR008930">
    <property type="entry name" value="Terpenoid_cyclase/PrenylTrfase"/>
</dbReference>
<dbReference type="GO" id="GO:0042300">
    <property type="term" value="F:beta-amyrin synthase activity"/>
    <property type="evidence" value="ECO:0007669"/>
    <property type="project" value="TreeGrafter"/>
</dbReference>
<feature type="compositionally biased region" description="Low complexity" evidence="2">
    <location>
        <begin position="279"/>
        <end position="288"/>
    </location>
</feature>